<name>A0ABU2BVL3_9ACTN</name>
<evidence type="ECO:0000256" key="4">
    <source>
        <dbReference type="ARBA" id="ARBA00022553"/>
    </source>
</evidence>
<dbReference type="PANTHER" id="PTHR43711:SF1">
    <property type="entry name" value="HISTIDINE KINASE 1"/>
    <property type="match status" value="1"/>
</dbReference>
<keyword evidence="7" id="KW-0902">Two-component regulatory system</keyword>
<evidence type="ECO:0000256" key="1">
    <source>
        <dbReference type="ARBA" id="ARBA00000085"/>
    </source>
</evidence>
<evidence type="ECO:0000256" key="7">
    <source>
        <dbReference type="ARBA" id="ARBA00023012"/>
    </source>
</evidence>
<dbReference type="Gene3D" id="3.30.565.10">
    <property type="entry name" value="Histidine kinase-like ATPase, C-terminal domain"/>
    <property type="match status" value="1"/>
</dbReference>
<sequence>MSSRDRFVPAVAGLAVLLVGIVIVALLRGAEQDGTHALEDAKQAQVQTTAQSFDARVVSTFQSLSGLGSRPWELTLRSKADQAVLDTFTIDPDAESGSFLVDKQDRIVSGTLLRPGKLGSTYDAPGWEQAKTKLASAPAVMLPVADSGVTSELPSYAFAVAIRDPKDPSSVRGAFVFEGALSKDSAFNQEIQGLADTSASTESWRFVDDSGRVVATSTATGLGEKVPASLVGLAPGKHEIGDDLVFSADVPSVGWRVMFTQQKDEFVGPLAGPLQTVGLILIVVLLATGLLLTVVLARRLRQEREERRRLQELTRSQEEFISVVSHELRTPVSGVLGFLQTSLDHWDGMDDGERRNAVSRAFLNARRLQAMTRDVLDTESLESGRFGYVMGPVDLADEVRTAADAFGPSGVEISVPVDAVPVEGDADRLQQVLTNLLDNARRSAPADTPVRVDLGLDGDLARLTVEDSGSGIDPDQLERIFDKFVRGREGAVSGTGLGLYIARQIVEAHHGRIWAESRPGQTRFVVELPLSRVAAPRLATP</sequence>
<keyword evidence="6 10" id="KW-0418">Kinase</keyword>
<feature type="transmembrane region" description="Helical" evidence="8">
    <location>
        <begin position="277"/>
        <end position="297"/>
    </location>
</feature>
<comment type="catalytic activity">
    <reaction evidence="1">
        <text>ATP + protein L-histidine = ADP + protein N-phospho-L-histidine.</text>
        <dbReference type="EC" id="2.7.13.3"/>
    </reaction>
</comment>
<dbReference type="EC" id="2.7.13.3" evidence="3"/>
<evidence type="ECO:0000259" key="9">
    <source>
        <dbReference type="PROSITE" id="PS50109"/>
    </source>
</evidence>
<organism evidence="10 11">
    <name type="scientific">Nocardioides marmoribigeumensis</name>
    <dbReference type="NCBI Taxonomy" id="433649"/>
    <lineage>
        <taxon>Bacteria</taxon>
        <taxon>Bacillati</taxon>
        <taxon>Actinomycetota</taxon>
        <taxon>Actinomycetes</taxon>
        <taxon>Propionibacteriales</taxon>
        <taxon>Nocardioidaceae</taxon>
        <taxon>Nocardioides</taxon>
    </lineage>
</organism>
<dbReference type="SMART" id="SM00388">
    <property type="entry name" value="HisKA"/>
    <property type="match status" value="1"/>
</dbReference>
<evidence type="ECO:0000313" key="11">
    <source>
        <dbReference type="Proteomes" id="UP001183648"/>
    </source>
</evidence>
<dbReference type="InterPro" id="IPR003661">
    <property type="entry name" value="HisK_dim/P_dom"/>
</dbReference>
<dbReference type="PROSITE" id="PS50109">
    <property type="entry name" value="HIS_KIN"/>
    <property type="match status" value="1"/>
</dbReference>
<keyword evidence="5" id="KW-0808">Transferase</keyword>
<dbReference type="PANTHER" id="PTHR43711">
    <property type="entry name" value="TWO-COMPONENT HISTIDINE KINASE"/>
    <property type="match status" value="1"/>
</dbReference>
<keyword evidence="8" id="KW-1133">Transmembrane helix</keyword>
<gene>
    <name evidence="10" type="ORF">J2S63_002226</name>
</gene>
<dbReference type="InterPro" id="IPR036890">
    <property type="entry name" value="HATPase_C_sf"/>
</dbReference>
<comment type="subcellular location">
    <subcellularLocation>
        <location evidence="2">Cell membrane</location>
    </subcellularLocation>
</comment>
<feature type="transmembrane region" description="Helical" evidence="8">
    <location>
        <begin position="7"/>
        <end position="27"/>
    </location>
</feature>
<dbReference type="CDD" id="cd00082">
    <property type="entry name" value="HisKA"/>
    <property type="match status" value="1"/>
</dbReference>
<dbReference type="Proteomes" id="UP001183648">
    <property type="component" value="Unassembled WGS sequence"/>
</dbReference>
<dbReference type="InterPro" id="IPR004358">
    <property type="entry name" value="Sig_transdc_His_kin-like_C"/>
</dbReference>
<evidence type="ECO:0000256" key="6">
    <source>
        <dbReference type="ARBA" id="ARBA00022777"/>
    </source>
</evidence>
<dbReference type="GO" id="GO:0016301">
    <property type="term" value="F:kinase activity"/>
    <property type="evidence" value="ECO:0007669"/>
    <property type="project" value="UniProtKB-KW"/>
</dbReference>
<keyword evidence="8" id="KW-0472">Membrane</keyword>
<evidence type="ECO:0000256" key="3">
    <source>
        <dbReference type="ARBA" id="ARBA00012438"/>
    </source>
</evidence>
<dbReference type="InterPro" id="IPR003594">
    <property type="entry name" value="HATPase_dom"/>
</dbReference>
<evidence type="ECO:0000256" key="5">
    <source>
        <dbReference type="ARBA" id="ARBA00022679"/>
    </source>
</evidence>
<dbReference type="EMBL" id="JAVDYG010000001">
    <property type="protein sequence ID" value="MDR7362673.1"/>
    <property type="molecule type" value="Genomic_DNA"/>
</dbReference>
<dbReference type="InterPro" id="IPR050736">
    <property type="entry name" value="Sensor_HK_Regulatory"/>
</dbReference>
<dbReference type="SUPFAM" id="SSF55874">
    <property type="entry name" value="ATPase domain of HSP90 chaperone/DNA topoisomerase II/histidine kinase"/>
    <property type="match status" value="1"/>
</dbReference>
<dbReference type="SMART" id="SM00387">
    <property type="entry name" value="HATPase_c"/>
    <property type="match status" value="1"/>
</dbReference>
<dbReference type="RefSeq" id="WP_310301977.1">
    <property type="nucleotide sequence ID" value="NZ_BAAAPS010000013.1"/>
</dbReference>
<evidence type="ECO:0000313" key="10">
    <source>
        <dbReference type="EMBL" id="MDR7362673.1"/>
    </source>
</evidence>
<keyword evidence="11" id="KW-1185">Reference proteome</keyword>
<dbReference type="InterPro" id="IPR036097">
    <property type="entry name" value="HisK_dim/P_sf"/>
</dbReference>
<comment type="caution">
    <text evidence="10">The sequence shown here is derived from an EMBL/GenBank/DDBJ whole genome shotgun (WGS) entry which is preliminary data.</text>
</comment>
<dbReference type="PRINTS" id="PR00344">
    <property type="entry name" value="BCTRLSENSOR"/>
</dbReference>
<dbReference type="Gene3D" id="1.10.287.130">
    <property type="match status" value="1"/>
</dbReference>
<dbReference type="Pfam" id="PF00512">
    <property type="entry name" value="HisKA"/>
    <property type="match status" value="1"/>
</dbReference>
<protein>
    <recommendedName>
        <fullName evidence="3">histidine kinase</fullName>
        <ecNumber evidence="3">2.7.13.3</ecNumber>
    </recommendedName>
</protein>
<reference evidence="10 11" key="1">
    <citation type="submission" date="2023-07" db="EMBL/GenBank/DDBJ databases">
        <title>Sequencing the genomes of 1000 actinobacteria strains.</title>
        <authorList>
            <person name="Klenk H.-P."/>
        </authorList>
    </citation>
    <scope>NUCLEOTIDE SEQUENCE [LARGE SCALE GENOMIC DNA]</scope>
    <source>
        <strain evidence="10 11">DSM 19426</strain>
    </source>
</reference>
<evidence type="ECO:0000256" key="8">
    <source>
        <dbReference type="SAM" id="Phobius"/>
    </source>
</evidence>
<dbReference type="SUPFAM" id="SSF47384">
    <property type="entry name" value="Homodimeric domain of signal transducing histidine kinase"/>
    <property type="match status" value="1"/>
</dbReference>
<keyword evidence="4" id="KW-0597">Phosphoprotein</keyword>
<dbReference type="InterPro" id="IPR005467">
    <property type="entry name" value="His_kinase_dom"/>
</dbReference>
<evidence type="ECO:0000256" key="2">
    <source>
        <dbReference type="ARBA" id="ARBA00004236"/>
    </source>
</evidence>
<keyword evidence="8" id="KW-0812">Transmembrane</keyword>
<accession>A0ABU2BVL3</accession>
<proteinExistence type="predicted"/>
<dbReference type="Pfam" id="PF02518">
    <property type="entry name" value="HATPase_c"/>
    <property type="match status" value="1"/>
</dbReference>
<feature type="domain" description="Histidine kinase" evidence="9">
    <location>
        <begin position="323"/>
        <end position="532"/>
    </location>
</feature>